<reference evidence="4" key="1">
    <citation type="submission" date="2021-05" db="EMBL/GenBank/DDBJ databases">
        <title>Direct Submission.</title>
        <authorList>
            <person name="Li K."/>
            <person name="Gao J."/>
        </authorList>
    </citation>
    <scope>NUCLEOTIDE SEQUENCE [LARGE SCALE GENOMIC DNA]</scope>
    <source>
        <strain evidence="4">MG62</strain>
    </source>
</reference>
<dbReference type="PANTHER" id="PTHR33627">
    <property type="entry name" value="TRANSPOSASE"/>
    <property type="match status" value="1"/>
</dbReference>
<feature type="domain" description="Transposase IS701-like DDE" evidence="2">
    <location>
        <begin position="32"/>
        <end position="248"/>
    </location>
</feature>
<dbReference type="Proteomes" id="UP000679629">
    <property type="component" value="Chromosome"/>
</dbReference>
<feature type="compositionally biased region" description="Low complexity" evidence="1">
    <location>
        <begin position="383"/>
        <end position="410"/>
    </location>
</feature>
<evidence type="ECO:0000259" key="2">
    <source>
        <dbReference type="Pfam" id="PF13546"/>
    </source>
</evidence>
<dbReference type="RefSeq" id="WP_215119148.1">
    <property type="nucleotide sequence ID" value="NZ_CP075896.1"/>
</dbReference>
<proteinExistence type="predicted"/>
<feature type="compositionally biased region" description="Low complexity" evidence="1">
    <location>
        <begin position="610"/>
        <end position="624"/>
    </location>
</feature>
<dbReference type="EMBL" id="CP075896">
    <property type="protein sequence ID" value="QWB23471.1"/>
    <property type="molecule type" value="Genomic_DNA"/>
</dbReference>
<sequence>MVTAISSVAPGRSGSSARRASSGAFDTFIAEIFERLPRADQRGWAHVYTRGLLVTPGRKTVRRLAESVSDSATAAQALHQFVNASPWDWEPVRARLADWVVRRSRPRALVIATAVLPKRGDRSCGVHRRFVPRDGRTVNCQVGVGAFLAVEQGTVPVDWRLLLPGRWAEEAEAHGRTGSVPAAGAADALASDLVDGAGPGGVPVVADLLGFADTTALVGGLAGRGRRFVVAVPDDFVVHPDRPALLGPGSRAGADTGGVSARSLLTDHPARVATGVVRLPGIPVALRLIGEPGGGRIWLTDLVDRSPREVLALARLHTGALDTVERLADDFGLRAFEGRSFAGWHHHKTLVSAAYAYSVLGSTAPAHTPHRPRTTRPPHRTRTSTTGGRAGTAPGRAPGAPARPLTAPGRSLAAPTRTAEPSTRATGARGRAGVAPPWGTAGSAQTSAGVTRTEAVAGGAVGARERGSEVPTPSAPPAGARARTPGPLTRDAGTEARTAVLLRRITEEPVRTAGDPIRTAEGPVRTAEDLIRTPEPPSQADAATARTPMALARAAGTPEPTPVAPPRPTAAPPRTPAAPARISTAPPAPVTASAQPPSPPAQPSAPPGSTPASARRTRSAAAASHPLPTPIRTES</sequence>
<evidence type="ECO:0000256" key="1">
    <source>
        <dbReference type="SAM" id="MobiDB-lite"/>
    </source>
</evidence>
<feature type="region of interest" description="Disordered" evidence="1">
    <location>
        <begin position="525"/>
        <end position="635"/>
    </location>
</feature>
<evidence type="ECO:0000313" key="4">
    <source>
        <dbReference type="Proteomes" id="UP000679629"/>
    </source>
</evidence>
<dbReference type="Pfam" id="PF13546">
    <property type="entry name" value="DDE_5"/>
    <property type="match status" value="1"/>
</dbReference>
<feature type="compositionally biased region" description="Pro residues" evidence="1">
    <location>
        <begin position="559"/>
        <end position="576"/>
    </location>
</feature>
<organism evidence="3 4">
    <name type="scientific">Streptomyces koelreuteriae</name>
    <dbReference type="NCBI Taxonomy" id="2838015"/>
    <lineage>
        <taxon>Bacteria</taxon>
        <taxon>Bacillati</taxon>
        <taxon>Actinomycetota</taxon>
        <taxon>Actinomycetes</taxon>
        <taxon>Kitasatosporales</taxon>
        <taxon>Streptomycetaceae</taxon>
        <taxon>Streptomyces</taxon>
    </lineage>
</organism>
<dbReference type="InterPro" id="IPR039365">
    <property type="entry name" value="IS701-like"/>
</dbReference>
<feature type="compositionally biased region" description="Low complexity" evidence="1">
    <location>
        <begin position="577"/>
        <end position="595"/>
    </location>
</feature>
<keyword evidence="4" id="KW-1185">Reference proteome</keyword>
<feature type="region of interest" description="Disordered" evidence="1">
    <location>
        <begin position="363"/>
        <end position="491"/>
    </location>
</feature>
<protein>
    <submittedName>
        <fullName evidence="3">Transposase</fullName>
    </submittedName>
</protein>
<feature type="compositionally biased region" description="Pro residues" evidence="1">
    <location>
        <begin position="596"/>
        <end position="609"/>
    </location>
</feature>
<evidence type="ECO:0000313" key="3">
    <source>
        <dbReference type="EMBL" id="QWB23471.1"/>
    </source>
</evidence>
<feature type="compositionally biased region" description="Low complexity" evidence="1">
    <location>
        <begin position="423"/>
        <end position="433"/>
    </location>
</feature>
<feature type="compositionally biased region" description="Low complexity" evidence="1">
    <location>
        <begin position="477"/>
        <end position="487"/>
    </location>
</feature>
<name>A0ABX8FQR0_9ACTN</name>
<feature type="compositionally biased region" description="Basic residues" evidence="1">
    <location>
        <begin position="368"/>
        <end position="382"/>
    </location>
</feature>
<gene>
    <name evidence="3" type="ORF">KJK29_13120</name>
</gene>
<feature type="compositionally biased region" description="Low complexity" evidence="1">
    <location>
        <begin position="448"/>
        <end position="458"/>
    </location>
</feature>
<dbReference type="InterPro" id="IPR038721">
    <property type="entry name" value="IS701-like_DDE_dom"/>
</dbReference>
<dbReference type="PANTHER" id="PTHR33627:SF1">
    <property type="entry name" value="TRANSPOSASE"/>
    <property type="match status" value="1"/>
</dbReference>
<accession>A0ABX8FQR0</accession>